<gene>
    <name evidence="2" type="ORF">Q4F19_18480</name>
</gene>
<dbReference type="EMBL" id="JAUOTP010000010">
    <property type="protein sequence ID" value="MDO6416379.1"/>
    <property type="molecule type" value="Genomic_DNA"/>
</dbReference>
<dbReference type="Proteomes" id="UP001169764">
    <property type="component" value="Unassembled WGS sequence"/>
</dbReference>
<protein>
    <recommendedName>
        <fullName evidence="4">DUF4440 domain-containing protein</fullName>
    </recommendedName>
</protein>
<dbReference type="RefSeq" id="WP_303545852.1">
    <property type="nucleotide sequence ID" value="NZ_JAUOTP010000010.1"/>
</dbReference>
<keyword evidence="3" id="KW-1185">Reference proteome</keyword>
<keyword evidence="1" id="KW-0732">Signal</keyword>
<evidence type="ECO:0000256" key="1">
    <source>
        <dbReference type="SAM" id="SignalP"/>
    </source>
</evidence>
<feature type="signal peptide" evidence="1">
    <location>
        <begin position="1"/>
        <end position="17"/>
    </location>
</feature>
<dbReference type="SUPFAM" id="SSF54427">
    <property type="entry name" value="NTF2-like"/>
    <property type="match status" value="1"/>
</dbReference>
<sequence length="143" mass="15360">MLLSLFAAAALTAADRAAVLAPVEATFAALAAHNGQAILAQTWGTGGATVATEKEDGTRSVRQLSWAQFAEAIKPAPETYEEKLGDTILRVDGDIAMVWGRYTFRIDGKVHHCGIDHFQLTRISGQWKITNLSWSTRTTGCGA</sequence>
<dbReference type="CDD" id="cd00531">
    <property type="entry name" value="NTF2_like"/>
    <property type="match status" value="1"/>
</dbReference>
<accession>A0ABT8YDF7</accession>
<name>A0ABT8YDF7_9SPHN</name>
<evidence type="ECO:0000313" key="3">
    <source>
        <dbReference type="Proteomes" id="UP001169764"/>
    </source>
</evidence>
<reference evidence="2" key="1">
    <citation type="submission" date="2023-07" db="EMBL/GenBank/DDBJ databases">
        <authorList>
            <person name="Kim M."/>
        </authorList>
    </citation>
    <scope>NUCLEOTIDE SEQUENCE</scope>
    <source>
        <strain evidence="2">BIUV-7</strain>
    </source>
</reference>
<evidence type="ECO:0008006" key="4">
    <source>
        <dbReference type="Google" id="ProtNLM"/>
    </source>
</evidence>
<dbReference type="Gene3D" id="3.10.450.50">
    <property type="match status" value="1"/>
</dbReference>
<evidence type="ECO:0000313" key="2">
    <source>
        <dbReference type="EMBL" id="MDO6416379.1"/>
    </source>
</evidence>
<feature type="chain" id="PRO_5045565958" description="DUF4440 domain-containing protein" evidence="1">
    <location>
        <begin position="18"/>
        <end position="143"/>
    </location>
</feature>
<dbReference type="InterPro" id="IPR032710">
    <property type="entry name" value="NTF2-like_dom_sf"/>
</dbReference>
<proteinExistence type="predicted"/>
<comment type="caution">
    <text evidence="2">The sequence shown here is derived from an EMBL/GenBank/DDBJ whole genome shotgun (WGS) entry which is preliminary data.</text>
</comment>
<organism evidence="2 3">
    <name type="scientific">Sphingomonas natans</name>
    <dbReference type="NCBI Taxonomy" id="3063330"/>
    <lineage>
        <taxon>Bacteria</taxon>
        <taxon>Pseudomonadati</taxon>
        <taxon>Pseudomonadota</taxon>
        <taxon>Alphaproteobacteria</taxon>
        <taxon>Sphingomonadales</taxon>
        <taxon>Sphingomonadaceae</taxon>
        <taxon>Sphingomonas</taxon>
    </lineage>
</organism>